<comment type="caution">
    <text evidence="1">The sequence shown here is derived from an EMBL/GenBank/DDBJ whole genome shotgun (WGS) entry which is preliminary data.</text>
</comment>
<dbReference type="AlphaFoldDB" id="A0A2H0BKC3"/>
<dbReference type="Proteomes" id="UP000229334">
    <property type="component" value="Unassembled WGS sequence"/>
</dbReference>
<accession>A0A2H0BKC3</accession>
<reference evidence="1 2" key="1">
    <citation type="submission" date="2017-09" db="EMBL/GenBank/DDBJ databases">
        <title>Depth-based differentiation of microbial function through sediment-hosted aquifers and enrichment of novel symbionts in the deep terrestrial subsurface.</title>
        <authorList>
            <person name="Probst A.J."/>
            <person name="Ladd B."/>
            <person name="Jarett J.K."/>
            <person name="Geller-Mcgrath D.E."/>
            <person name="Sieber C.M."/>
            <person name="Emerson J.B."/>
            <person name="Anantharaman K."/>
            <person name="Thomas B.C."/>
            <person name="Malmstrom R."/>
            <person name="Stieglmeier M."/>
            <person name="Klingl A."/>
            <person name="Woyke T."/>
            <person name="Ryan C.M."/>
            <person name="Banfield J.F."/>
        </authorList>
    </citation>
    <scope>NUCLEOTIDE SEQUENCE [LARGE SCALE GENOMIC DNA]</scope>
    <source>
        <strain evidence="1">CG22_combo_CG10-13_8_21_14_all_37_9</strain>
    </source>
</reference>
<evidence type="ECO:0000313" key="2">
    <source>
        <dbReference type="Proteomes" id="UP000229334"/>
    </source>
</evidence>
<feature type="non-terminal residue" evidence="1">
    <location>
        <position position="1"/>
    </location>
</feature>
<gene>
    <name evidence="1" type="ORF">COX02_01930</name>
</gene>
<organism evidence="1 2">
    <name type="scientific">Candidatus Vogelbacteria bacterium CG22_combo_CG10-13_8_21_14_all_37_9</name>
    <dbReference type="NCBI Taxonomy" id="1975046"/>
    <lineage>
        <taxon>Bacteria</taxon>
        <taxon>Candidatus Vogeliibacteriota</taxon>
    </lineage>
</organism>
<sequence>NHDKAKFNIPSFTEEELVGWKVYYDQLEVKQASDMEKWLIKKSWFKSRNQVYAESFDWLKNKKKLSDKDHLFLIRVNNEGKVLAPRKIC</sequence>
<proteinExistence type="predicted"/>
<dbReference type="EMBL" id="PCSX01000030">
    <property type="protein sequence ID" value="PIP58112.1"/>
    <property type="molecule type" value="Genomic_DNA"/>
</dbReference>
<protein>
    <submittedName>
        <fullName evidence="1">Uncharacterized protein</fullName>
    </submittedName>
</protein>
<evidence type="ECO:0000313" key="1">
    <source>
        <dbReference type="EMBL" id="PIP58112.1"/>
    </source>
</evidence>
<name>A0A2H0BKC3_9BACT</name>